<reference evidence="1" key="1">
    <citation type="journal article" date="2020" name="Nature">
        <title>Giant virus diversity and host interactions through global metagenomics.</title>
        <authorList>
            <person name="Schulz F."/>
            <person name="Roux S."/>
            <person name="Paez-Espino D."/>
            <person name="Jungbluth S."/>
            <person name="Walsh D.A."/>
            <person name="Denef V.J."/>
            <person name="McMahon K.D."/>
            <person name="Konstantinidis K.T."/>
            <person name="Eloe-Fadrosh E.A."/>
            <person name="Kyrpides N.C."/>
            <person name="Woyke T."/>
        </authorList>
    </citation>
    <scope>NUCLEOTIDE SEQUENCE</scope>
    <source>
        <strain evidence="1">GVMAG-S-1101164-67</strain>
    </source>
</reference>
<evidence type="ECO:0000313" key="1">
    <source>
        <dbReference type="EMBL" id="QHU09980.1"/>
    </source>
</evidence>
<sequence length="76" mass="8713">MTPKYSIGTIIQHNKDESVKRVILCIFTSFYDETGMSNEIYYQTNILENTIPPSPMKESAIDMYYTIIPSNNTAIL</sequence>
<dbReference type="AlphaFoldDB" id="A0A6C0JZ54"/>
<protein>
    <submittedName>
        <fullName evidence="1">Uncharacterized protein</fullName>
    </submittedName>
</protein>
<proteinExistence type="predicted"/>
<accession>A0A6C0JZ54</accession>
<name>A0A6C0JZ54_9ZZZZ</name>
<dbReference type="EMBL" id="MN740749">
    <property type="protein sequence ID" value="QHU09980.1"/>
    <property type="molecule type" value="Genomic_DNA"/>
</dbReference>
<organism evidence="1">
    <name type="scientific">viral metagenome</name>
    <dbReference type="NCBI Taxonomy" id="1070528"/>
    <lineage>
        <taxon>unclassified sequences</taxon>
        <taxon>metagenomes</taxon>
        <taxon>organismal metagenomes</taxon>
    </lineage>
</organism>